<evidence type="ECO:0000259" key="2">
    <source>
        <dbReference type="Pfam" id="PF24758"/>
    </source>
</evidence>
<dbReference type="EnsemblPlants" id="AUR62009439-RA">
    <property type="protein sequence ID" value="AUR62009439-RA:cds"/>
    <property type="gene ID" value="AUR62009439"/>
</dbReference>
<dbReference type="SUPFAM" id="SSF81383">
    <property type="entry name" value="F-box domain"/>
    <property type="match status" value="1"/>
</dbReference>
<reference evidence="3" key="1">
    <citation type="journal article" date="2017" name="Nature">
        <title>The genome of Chenopodium quinoa.</title>
        <authorList>
            <person name="Jarvis D.E."/>
            <person name="Ho Y.S."/>
            <person name="Lightfoot D.J."/>
            <person name="Schmoeckel S.M."/>
            <person name="Li B."/>
            <person name="Borm T.J.A."/>
            <person name="Ohyanagi H."/>
            <person name="Mineta K."/>
            <person name="Michell C.T."/>
            <person name="Saber N."/>
            <person name="Kharbatia N.M."/>
            <person name="Rupper R.R."/>
            <person name="Sharp A.R."/>
            <person name="Dally N."/>
            <person name="Boughton B.A."/>
            <person name="Woo Y.H."/>
            <person name="Gao G."/>
            <person name="Schijlen E.G.W.M."/>
            <person name="Guo X."/>
            <person name="Momin A.A."/>
            <person name="Negrao S."/>
            <person name="Al-Babili S."/>
            <person name="Gehring C."/>
            <person name="Roessner U."/>
            <person name="Jung C."/>
            <person name="Murphy K."/>
            <person name="Arold S.T."/>
            <person name="Gojobori T."/>
            <person name="van der Linden C.G."/>
            <person name="van Loo E.N."/>
            <person name="Jellen E.N."/>
            <person name="Maughan P.J."/>
            <person name="Tester M."/>
        </authorList>
    </citation>
    <scope>NUCLEOTIDE SEQUENCE [LARGE SCALE GENOMIC DNA]</scope>
    <source>
        <strain evidence="3">cv. PI 614886</strain>
    </source>
</reference>
<dbReference type="InterPro" id="IPR001810">
    <property type="entry name" value="F-box_dom"/>
</dbReference>
<evidence type="ECO:0000313" key="3">
    <source>
        <dbReference type="EnsemblPlants" id="AUR62009439-RA:cds"/>
    </source>
</evidence>
<dbReference type="InterPro" id="IPR055411">
    <property type="entry name" value="LRR_FXL15/At3g58940/PEG3-like"/>
</dbReference>
<feature type="domain" description="F-box" evidence="1">
    <location>
        <begin position="20"/>
        <end position="59"/>
    </location>
</feature>
<dbReference type="PANTHER" id="PTHR31639">
    <property type="entry name" value="F-BOX PROTEIN-LIKE"/>
    <property type="match status" value="1"/>
</dbReference>
<dbReference type="PANTHER" id="PTHR31639:SF95">
    <property type="entry name" value="FBD DOMAIN-CONTAINING PROTEIN"/>
    <property type="match status" value="1"/>
</dbReference>
<protein>
    <recommendedName>
        <fullName evidence="5">F-box domain-containing protein</fullName>
    </recommendedName>
</protein>
<feature type="domain" description="F-box/LRR-repeat protein 15/At3g58940/PEG3-like LRR" evidence="2">
    <location>
        <begin position="112"/>
        <end position="246"/>
    </location>
</feature>
<evidence type="ECO:0008006" key="5">
    <source>
        <dbReference type="Google" id="ProtNLM"/>
    </source>
</evidence>
<dbReference type="SUPFAM" id="SSF52047">
    <property type="entry name" value="RNI-like"/>
    <property type="match status" value="1"/>
</dbReference>
<dbReference type="Proteomes" id="UP000596660">
    <property type="component" value="Unplaced"/>
</dbReference>
<keyword evidence="4" id="KW-1185">Reference proteome</keyword>
<organism evidence="3 4">
    <name type="scientific">Chenopodium quinoa</name>
    <name type="common">Quinoa</name>
    <dbReference type="NCBI Taxonomy" id="63459"/>
    <lineage>
        <taxon>Eukaryota</taxon>
        <taxon>Viridiplantae</taxon>
        <taxon>Streptophyta</taxon>
        <taxon>Embryophyta</taxon>
        <taxon>Tracheophyta</taxon>
        <taxon>Spermatophyta</taxon>
        <taxon>Magnoliopsida</taxon>
        <taxon>eudicotyledons</taxon>
        <taxon>Gunneridae</taxon>
        <taxon>Pentapetalae</taxon>
        <taxon>Caryophyllales</taxon>
        <taxon>Chenopodiaceae</taxon>
        <taxon>Chenopodioideae</taxon>
        <taxon>Atripliceae</taxon>
        <taxon>Chenopodium</taxon>
    </lineage>
</organism>
<dbReference type="Gene3D" id="3.80.10.10">
    <property type="entry name" value="Ribonuclease Inhibitor"/>
    <property type="match status" value="1"/>
</dbReference>
<reference evidence="3" key="2">
    <citation type="submission" date="2021-03" db="UniProtKB">
        <authorList>
            <consortium name="EnsemblPlants"/>
        </authorList>
    </citation>
    <scope>IDENTIFICATION</scope>
</reference>
<sequence>MSFLANLGEQVPSEFLIDSISCLPCKVLNIILEKLPLFDAVRTCVLAKGWRYKWLMLSKLFLDYELISDDTKDLKWDMIFFVTNNYLLNHTGTIKTFYLRTLCWPHYPELYQWLLYLSKLDLEVLLLEELGSQPFEMPSYMFRFKKLRSLFLGNCTLRIPSTIGSFSTLFELSLRDVSINDNDLHHLLLRCPLLVKLTLLRIHGLDHLRIHSPSLTMLEIDTRIEDVVIESFACLVLVCIKNSFRYPGMVRSWRSVICCLSGLDSLQRLVLYGEFITILAADCALENFPLRNDTLICLSLCDVRFETIEVLRIEAAKGPKRITTYLKEWDVL</sequence>
<dbReference type="InterPro" id="IPR036047">
    <property type="entry name" value="F-box-like_dom_sf"/>
</dbReference>
<name>A0A803LC50_CHEQI</name>
<proteinExistence type="predicted"/>
<evidence type="ECO:0000259" key="1">
    <source>
        <dbReference type="Pfam" id="PF00646"/>
    </source>
</evidence>
<dbReference type="InterPro" id="IPR032675">
    <property type="entry name" value="LRR_dom_sf"/>
</dbReference>
<dbReference type="Pfam" id="PF00646">
    <property type="entry name" value="F-box"/>
    <property type="match status" value="1"/>
</dbReference>
<dbReference type="Pfam" id="PF24758">
    <property type="entry name" value="LRR_At5g56370"/>
    <property type="match status" value="1"/>
</dbReference>
<dbReference type="Gramene" id="AUR62009439-RA">
    <property type="protein sequence ID" value="AUR62009439-RA:cds"/>
    <property type="gene ID" value="AUR62009439"/>
</dbReference>
<dbReference type="AlphaFoldDB" id="A0A803LC50"/>
<evidence type="ECO:0000313" key="4">
    <source>
        <dbReference type="Proteomes" id="UP000596660"/>
    </source>
</evidence>
<dbReference type="OMA" id="LCNCTFR"/>
<accession>A0A803LC50</accession>